<dbReference type="Gene3D" id="3.40.50.1460">
    <property type="match status" value="1"/>
</dbReference>
<keyword evidence="3" id="KW-1185">Reference proteome</keyword>
<feature type="domain" description="Peptidase C14 caspase" evidence="1">
    <location>
        <begin position="403"/>
        <end position="608"/>
    </location>
</feature>
<reference evidence="2 3" key="1">
    <citation type="submission" date="2023-03" db="EMBL/GenBank/DDBJ databases">
        <title>Whole genome sequencing of Methanotrichaceae archaeon M04Ac.</title>
        <authorList>
            <person name="Khomyakova M.A."/>
            <person name="Merkel A.Y."/>
            <person name="Slobodkin A.I."/>
        </authorList>
    </citation>
    <scope>NUCLEOTIDE SEQUENCE [LARGE SCALE GENOMIC DNA]</scope>
    <source>
        <strain evidence="2 3">M04Ac</strain>
    </source>
</reference>
<dbReference type="InterPro" id="IPR052039">
    <property type="entry name" value="Caspase-related_regulators"/>
</dbReference>
<accession>A0ABT5XG59</accession>
<organism evidence="2 3">
    <name type="scientific">Candidatus Methanocrinis alkalitolerans</name>
    <dbReference type="NCBI Taxonomy" id="3033395"/>
    <lineage>
        <taxon>Archaea</taxon>
        <taxon>Methanobacteriati</taxon>
        <taxon>Methanobacteriota</taxon>
        <taxon>Stenosarchaea group</taxon>
        <taxon>Methanomicrobia</taxon>
        <taxon>Methanotrichales</taxon>
        <taxon>Methanotrichaceae</taxon>
        <taxon>Methanocrinis</taxon>
    </lineage>
</organism>
<protein>
    <submittedName>
        <fullName evidence="2">Caspase family protein</fullName>
    </submittedName>
</protein>
<comment type="caution">
    <text evidence="2">The sequence shown here is derived from an EMBL/GenBank/DDBJ whole genome shotgun (WGS) entry which is preliminary data.</text>
</comment>
<dbReference type="InterPro" id="IPR029030">
    <property type="entry name" value="Caspase-like_dom_sf"/>
</dbReference>
<dbReference type="SUPFAM" id="SSF52129">
    <property type="entry name" value="Caspase-like"/>
    <property type="match status" value="1"/>
</dbReference>
<dbReference type="Pfam" id="PF00656">
    <property type="entry name" value="Peptidase_C14"/>
    <property type="match status" value="1"/>
</dbReference>
<dbReference type="RefSeq" id="WP_316969390.1">
    <property type="nucleotide sequence ID" value="NZ_JARFPL010000026.1"/>
</dbReference>
<evidence type="ECO:0000313" key="2">
    <source>
        <dbReference type="EMBL" id="MDF0593681.1"/>
    </source>
</evidence>
<dbReference type="EMBL" id="JARFPL010000026">
    <property type="protein sequence ID" value="MDF0593681.1"/>
    <property type="molecule type" value="Genomic_DNA"/>
</dbReference>
<evidence type="ECO:0000259" key="1">
    <source>
        <dbReference type="Pfam" id="PF00656"/>
    </source>
</evidence>
<evidence type="ECO:0000313" key="3">
    <source>
        <dbReference type="Proteomes" id="UP001215956"/>
    </source>
</evidence>
<proteinExistence type="predicted"/>
<dbReference type="PANTHER" id="PTHR22576">
    <property type="entry name" value="MUCOSA ASSOCIATED LYMPHOID TISSUE LYMPHOMA TRANSLOCATION PROTEIN 1/PARACASPASE"/>
    <property type="match status" value="1"/>
</dbReference>
<dbReference type="Proteomes" id="UP001215956">
    <property type="component" value="Unassembled WGS sequence"/>
</dbReference>
<dbReference type="InterPro" id="IPR011600">
    <property type="entry name" value="Pept_C14_caspase"/>
</dbReference>
<sequence>MLIAIIAMHDGCALSSGSISASNDALDFLTAGSSLKGEDLTAKASASIHPSNQLGSTSINDRIGYLIARSDLPSGLYPNLDRIAADENDGHKVISDHSTDSSSQGSKIAMNLDRLPSGSEIPIEASANGLRIASSDLASDSGSNLDRLVYDLANIEDDERSFLASSSGLRSDIGTNLDYLSLSEIRSSRGLAGNLPSMVSTYDKSMDVNTNLNRVFDIEDDLSIADIYIGSYSSSDPGELYKYAETVLPTAVIIPGLYITNPDLTPGNSANVGYRYEPVRVVKKETEIEQLLGSYDPIHDIDTNFDYISKNLNYNKEADTEKAVPSDYPRFNSALGSGSLVKSDVSLLETGYVKKDLPPHINRNIDFLIKNGDRSSEHIVPYLFGRWYEEEEIGGKRGENPQNYAVVVGINSYTDWRGLRTAVNDANDISQILEACGYQVVELTDNTELKPTKENILRMSLEDLRKKQNGGNIIFYFSGHGVRDDDGTFYLVPQDARSDDLSTLISELELRGYMRDLNNLAVIIDACNSGDLKIAGDGQLVLTSSKKDEPSNEKWFGSGSVFTYNLIRAIEEEMQSGGNISLRECFYKAREDTVRWSNRRFMSQTPEIIDLTGGYHLIR</sequence>
<name>A0ABT5XG59_9EURY</name>
<dbReference type="PANTHER" id="PTHR22576:SF37">
    <property type="entry name" value="MUCOSA-ASSOCIATED LYMPHOID TISSUE LYMPHOMA TRANSLOCATION PROTEIN 1"/>
    <property type="match status" value="1"/>
</dbReference>
<gene>
    <name evidence="2" type="ORF">P0O24_08800</name>
</gene>